<evidence type="ECO:0000313" key="2">
    <source>
        <dbReference type="Proteomes" id="UP001321582"/>
    </source>
</evidence>
<accession>A0AAU9DNC3</accession>
<evidence type="ECO:0008006" key="3">
    <source>
        <dbReference type="Google" id="ProtNLM"/>
    </source>
</evidence>
<name>A0AAU9DNC3_9FUSO</name>
<dbReference type="KEGG" id="haby:HLVA_21360"/>
<keyword evidence="1" id="KW-0614">Plasmid</keyword>
<dbReference type="AlphaFoldDB" id="A0AAU9DNC3"/>
<organism evidence="1 2">
    <name type="scientific">Haliovirga abyssi</name>
    <dbReference type="NCBI Taxonomy" id="2996794"/>
    <lineage>
        <taxon>Bacteria</taxon>
        <taxon>Fusobacteriati</taxon>
        <taxon>Fusobacteriota</taxon>
        <taxon>Fusobacteriia</taxon>
        <taxon>Fusobacteriales</taxon>
        <taxon>Haliovirgaceae</taxon>
        <taxon>Haliovirga</taxon>
    </lineage>
</organism>
<reference evidence="1 2" key="1">
    <citation type="submission" date="2022-11" db="EMBL/GenBank/DDBJ databases">
        <title>Haliovirga abyssi gen. nov., sp. nov., a mesophilic fermentative bacterium isolated from the Iheya North hydrothermal field and the proposal of Haliovirgaceae fam. nov.</title>
        <authorList>
            <person name="Miyazaki U."/>
            <person name="Tame A."/>
            <person name="Miyazaki J."/>
            <person name="Takai K."/>
            <person name="Sawayama S."/>
            <person name="Kitajima M."/>
            <person name="Okamoto A."/>
            <person name="Nakagawa S."/>
        </authorList>
    </citation>
    <scope>NUCLEOTIDE SEQUENCE [LARGE SCALE GENOMIC DNA]</scope>
    <source>
        <strain evidence="1 2">IC12</strain>
        <plasmid evidence="1 2">pHIC</plasmid>
    </source>
</reference>
<keyword evidence="2" id="KW-1185">Reference proteome</keyword>
<evidence type="ECO:0000313" key="1">
    <source>
        <dbReference type="EMBL" id="BDU51567.1"/>
    </source>
</evidence>
<sequence length="420" mass="48209">MKKIVFLFLIFSNLIFAEELVLKEMQIIPPKLQVRENISNVEHIFIIKNRKGKYYIEVFYKKGKSIYKKTIPVEKKIVSEIFLNKEYSDNLSYETEKDKNIIVYGTTLYSASTAFLLIIDTNREKVAFATSAVAGWGSYIYLNKLADRGTFYKRDFINMSLAGLSTTIELYDILRGTYGELNKERVKFMIGTGYAAYLYTKKISDKYKINRTAFSIGTEWMFISRFQNSFLVNEKQLSERNYYRINAVVNPIVFYSGLQYGMKYRLSMGAYGILDNYSLSLRNILLEIPVDARVKAGISSIGAVTPYILGKNIEEKIKFRKNDWFLAKASQGLGWLTGLAITGLFEDKMEEGQARTFLNVSTSLGVIGATYYTTKLFENRNEKIGSEKLDLSDYIDINPIGILSAMNKLEGNWPIFTIHF</sequence>
<geneLocation type="plasmid" evidence="1 2">
    <name>pHIC</name>
</geneLocation>
<gene>
    <name evidence="1" type="ORF">HLVA_21360</name>
</gene>
<dbReference type="RefSeq" id="WP_307905648.1">
    <property type="nucleotide sequence ID" value="NZ_AP027060.1"/>
</dbReference>
<dbReference type="EMBL" id="AP027060">
    <property type="protein sequence ID" value="BDU51567.1"/>
    <property type="molecule type" value="Genomic_DNA"/>
</dbReference>
<dbReference type="Proteomes" id="UP001321582">
    <property type="component" value="Plasmid pHIC"/>
</dbReference>
<protein>
    <recommendedName>
        <fullName evidence="3">DUF3943 domain-containing protein</fullName>
    </recommendedName>
</protein>
<proteinExistence type="predicted"/>